<dbReference type="Pfam" id="PF25147">
    <property type="entry name" value="Ribophorin_II_C"/>
    <property type="match status" value="1"/>
</dbReference>
<dbReference type="InterPro" id="IPR055374">
    <property type="entry name" value="Ribophorin_II_3rd"/>
</dbReference>
<keyword evidence="8 10" id="KW-1133">Transmembrane helix</keyword>
<evidence type="ECO:0000256" key="6">
    <source>
        <dbReference type="ARBA" id="ARBA00022729"/>
    </source>
</evidence>
<dbReference type="Proteomes" id="UP000444721">
    <property type="component" value="Unassembled WGS sequence"/>
</dbReference>
<gene>
    <name evidence="15" type="ORF">FDP41_009263</name>
</gene>
<dbReference type="VEuPathDB" id="AmoebaDB:NF0048880"/>
<organism evidence="15 16">
    <name type="scientific">Naegleria fowleri</name>
    <name type="common">Brain eating amoeba</name>
    <dbReference type="NCBI Taxonomy" id="5763"/>
    <lineage>
        <taxon>Eukaryota</taxon>
        <taxon>Discoba</taxon>
        <taxon>Heterolobosea</taxon>
        <taxon>Tetramitia</taxon>
        <taxon>Eutetramitia</taxon>
        <taxon>Vahlkampfiidae</taxon>
        <taxon>Naegleria</taxon>
    </lineage>
</organism>
<evidence type="ECO:0000256" key="9">
    <source>
        <dbReference type="ARBA" id="ARBA00023136"/>
    </source>
</evidence>
<dbReference type="Pfam" id="PF23860">
    <property type="entry name" value="Ribophorin_II_3rd"/>
    <property type="match status" value="1"/>
</dbReference>
<keyword evidence="5 10" id="KW-0812">Transmembrane</keyword>
<keyword evidence="7 10" id="KW-0256">Endoplasmic reticulum</keyword>
<sequence length="635" mass="68382">MASLRNIYFGIVVVLACLTILSVSIFALSVRNGLTTVDKQNIQSLIGDLNSKQNKKDLFFAASSLSKIGKEVPTIQSKCVQSITTVDNPNDLYFTIAANVALKCAPLSTESYGLVQSALAKFIDGATENTISAETIYSIARILLLTKSKINTKDVKTSKLSDIITKQLSSLLNQDCSGDCVKSVGFLLESAAILQGVEKSDLAALNNALDNISSIVKKAISSTSLEVAAVFSRGLSKIAGVVTGLDKKISESDISALIESLVSKKESAKSLNDIYHLVEGLHSFAGKGIYETVVVSELKDEKGVYSISVSNLLGSSLNEKVTLHSVYKGSNSDDSILPKGPVKLESSNGVDFQVKNVKLTDTGSYNFDISIGKTTVTRTLKTAAVDLKIRDFQLDIGKLTRSQISYPNSVPEKLVVDVDSSTRLRVSFSLAGVTPHQVFLRVGNDENEAIFNIKQQYQASYGVDLALERVIGGPLKLKSGDYQIQIIIGDATLNTPILWTVATTTLNFSKQYEKSEEETLYEVKPIITHIFRPPEKRAGAEIASLFSLIVLVPLALYLIGTLAVGFNFRGCPGGLSGLLAPVLVALLAATIGILTMYFISWNIFDTLKYLGIVGIAMLLVGSKVLRGVAQKRTAH</sequence>
<keyword evidence="9 10" id="KW-0472">Membrane</keyword>
<comment type="subcellular location">
    <subcellularLocation>
        <location evidence="2 10">Endoplasmic reticulum membrane</location>
        <topology evidence="2 10">Multi-pass membrane protein</topology>
    </subcellularLocation>
</comment>
<evidence type="ECO:0000259" key="12">
    <source>
        <dbReference type="Pfam" id="PF23860"/>
    </source>
</evidence>
<feature type="transmembrane region" description="Helical" evidence="10">
    <location>
        <begin position="542"/>
        <end position="566"/>
    </location>
</feature>
<dbReference type="VEuPathDB" id="AmoebaDB:NfTy_061040"/>
<keyword evidence="6" id="KW-0732">Signal</keyword>
<dbReference type="GO" id="GO:0008250">
    <property type="term" value="C:oligosaccharyltransferase complex"/>
    <property type="evidence" value="ECO:0007669"/>
    <property type="project" value="UniProtKB-UniRule"/>
</dbReference>
<evidence type="ECO:0000259" key="13">
    <source>
        <dbReference type="Pfam" id="PF23861"/>
    </source>
</evidence>
<dbReference type="VEuPathDB" id="AmoebaDB:FDP41_009263"/>
<dbReference type="GO" id="GO:0006487">
    <property type="term" value="P:protein N-linked glycosylation"/>
    <property type="evidence" value="ECO:0007669"/>
    <property type="project" value="UniProtKB-UniRule"/>
</dbReference>
<dbReference type="EMBL" id="VFQX01000068">
    <property type="protein sequence ID" value="KAF0972360.1"/>
    <property type="molecule type" value="Genomic_DNA"/>
</dbReference>
<proteinExistence type="inferred from homology"/>
<comment type="caution">
    <text evidence="15">The sequence shown here is derived from an EMBL/GenBank/DDBJ whole genome shotgun (WGS) entry which is preliminary data.</text>
</comment>
<dbReference type="InterPro" id="IPR055373">
    <property type="entry name" value="Ribophorin_II_N"/>
</dbReference>
<evidence type="ECO:0000256" key="1">
    <source>
        <dbReference type="ARBA" id="ARBA00002791"/>
    </source>
</evidence>
<dbReference type="PANTHER" id="PTHR12640:SF0">
    <property type="entry name" value="DOLICHYL-DIPHOSPHOOLIGOSACCHARIDE--PROTEIN GLYCOSYLTRANSFERASE SUBUNIT 2"/>
    <property type="match status" value="1"/>
</dbReference>
<feature type="domain" description="Ribophorin II C-terminal" evidence="14">
    <location>
        <begin position="531"/>
        <end position="632"/>
    </location>
</feature>
<comment type="similarity">
    <text evidence="4 10">Belongs to the SWP1 family.</text>
</comment>
<evidence type="ECO:0000313" key="16">
    <source>
        <dbReference type="Proteomes" id="UP000444721"/>
    </source>
</evidence>
<dbReference type="RefSeq" id="XP_044557075.1">
    <property type="nucleotide sequence ID" value="XM_044713203.1"/>
</dbReference>
<dbReference type="PANTHER" id="PTHR12640">
    <property type="entry name" value="RIBOPHORIN II"/>
    <property type="match status" value="1"/>
</dbReference>
<dbReference type="InterPro" id="IPR056790">
    <property type="entry name" value="Ribophorin_II_C"/>
</dbReference>
<dbReference type="OMA" id="IITHIFR"/>
<protein>
    <recommendedName>
        <fullName evidence="10">Dolichyl-diphosphooligosaccharide--protein glycosyltransferase subunit 2</fullName>
    </recommendedName>
    <alternativeName>
        <fullName evidence="10">Ribophorin-2</fullName>
    </alternativeName>
</protein>
<name>A0A6A5BE53_NAEFO</name>
<evidence type="ECO:0000256" key="10">
    <source>
        <dbReference type="RuleBase" id="RU366029"/>
    </source>
</evidence>
<dbReference type="OrthoDB" id="432292at2759"/>
<feature type="domain" description="Ribophorin II third" evidence="12">
    <location>
        <begin position="399"/>
        <end position="506"/>
    </location>
</feature>
<evidence type="ECO:0000259" key="14">
    <source>
        <dbReference type="Pfam" id="PF25147"/>
    </source>
</evidence>
<feature type="domain" description="Ribophorin II second" evidence="13">
    <location>
        <begin position="297"/>
        <end position="388"/>
    </location>
</feature>
<feature type="domain" description="Ribophorin II N-terminal" evidence="11">
    <location>
        <begin position="34"/>
        <end position="284"/>
    </location>
</feature>
<reference evidence="15 16" key="1">
    <citation type="journal article" date="2019" name="Sci. Rep.">
        <title>Nanopore sequencing improves the draft genome of the human pathogenic amoeba Naegleria fowleri.</title>
        <authorList>
            <person name="Liechti N."/>
            <person name="Schurch N."/>
            <person name="Bruggmann R."/>
            <person name="Wittwer M."/>
        </authorList>
    </citation>
    <scope>NUCLEOTIDE SEQUENCE [LARGE SCALE GENOMIC DNA]</scope>
    <source>
        <strain evidence="15 16">ATCC 30894</strain>
    </source>
</reference>
<feature type="transmembrane region" description="Helical" evidence="10">
    <location>
        <begin position="578"/>
        <end position="600"/>
    </location>
</feature>
<evidence type="ECO:0000256" key="8">
    <source>
        <dbReference type="ARBA" id="ARBA00022989"/>
    </source>
</evidence>
<dbReference type="PROSITE" id="PS51257">
    <property type="entry name" value="PROKAR_LIPOPROTEIN"/>
    <property type="match status" value="1"/>
</dbReference>
<dbReference type="InterPro" id="IPR055375">
    <property type="entry name" value="Ribophorin_II_2nd"/>
</dbReference>
<evidence type="ECO:0000259" key="11">
    <source>
        <dbReference type="Pfam" id="PF05817"/>
    </source>
</evidence>
<evidence type="ECO:0000256" key="5">
    <source>
        <dbReference type="ARBA" id="ARBA00022692"/>
    </source>
</evidence>
<dbReference type="Pfam" id="PF05817">
    <property type="entry name" value="Ribophorin_II"/>
    <property type="match status" value="1"/>
</dbReference>
<evidence type="ECO:0000256" key="4">
    <source>
        <dbReference type="ARBA" id="ARBA00009038"/>
    </source>
</evidence>
<evidence type="ECO:0000313" key="15">
    <source>
        <dbReference type="EMBL" id="KAF0972360.1"/>
    </source>
</evidence>
<keyword evidence="16" id="KW-1185">Reference proteome</keyword>
<evidence type="ECO:0000256" key="2">
    <source>
        <dbReference type="ARBA" id="ARBA00004477"/>
    </source>
</evidence>
<comment type="pathway">
    <text evidence="3 10">Protein modification; protein glycosylation.</text>
</comment>
<feature type="transmembrane region" description="Helical" evidence="10">
    <location>
        <begin position="7"/>
        <end position="30"/>
    </location>
</feature>
<dbReference type="UniPathway" id="UPA00378"/>
<comment type="subunit">
    <text evidence="10">Component of the oligosaccharyltransferase (OST) complex.</text>
</comment>
<comment type="function">
    <text evidence="1 10">Subunit of the oligosaccharyl transferase (OST) complex that catalyzes the initial transfer of a defined glycan (Glc(3)Man(9)GlcNAc(2) in eukaryotes) from the lipid carrier dolichol-pyrophosphate to an asparagine residue within an Asn-X-Ser/Thr consensus motif in nascent polypeptide chains, the first step in protein N-glycosylation. N-glycosylation occurs cotranslationally and the complex associates with the Sec61 complex at the channel-forming translocon complex that mediates protein translocation across the endoplasmic reticulum (ER). All subunits are required for a maximal enzyme activity.</text>
</comment>
<evidence type="ECO:0000256" key="7">
    <source>
        <dbReference type="ARBA" id="ARBA00022824"/>
    </source>
</evidence>
<dbReference type="GeneID" id="68116480"/>
<accession>A0A6A5BE53</accession>
<evidence type="ECO:0000256" key="3">
    <source>
        <dbReference type="ARBA" id="ARBA00004922"/>
    </source>
</evidence>
<feature type="transmembrane region" description="Helical" evidence="10">
    <location>
        <begin position="606"/>
        <end position="625"/>
    </location>
</feature>
<dbReference type="AlphaFoldDB" id="A0A6A5BE53"/>
<comment type="caution">
    <text evidence="10">Lacks conserved residue(s) required for the propagation of feature annotation.</text>
</comment>
<dbReference type="InterPro" id="IPR008814">
    <property type="entry name" value="Swp1"/>
</dbReference>
<dbReference type="Pfam" id="PF23861">
    <property type="entry name" value="Ribophorin_II_2nd"/>
    <property type="match status" value="1"/>
</dbReference>